<dbReference type="OrthoDB" id="3527137at2759"/>
<name>A0A6A5VZZ7_9PLEO</name>
<evidence type="ECO:0000313" key="3">
    <source>
        <dbReference type="Proteomes" id="UP000799779"/>
    </source>
</evidence>
<reference evidence="2" key="1">
    <citation type="journal article" date="2020" name="Stud. Mycol.">
        <title>101 Dothideomycetes genomes: a test case for predicting lifestyles and emergence of pathogens.</title>
        <authorList>
            <person name="Haridas S."/>
            <person name="Albert R."/>
            <person name="Binder M."/>
            <person name="Bloem J."/>
            <person name="Labutti K."/>
            <person name="Salamov A."/>
            <person name="Andreopoulos B."/>
            <person name="Baker S."/>
            <person name="Barry K."/>
            <person name="Bills G."/>
            <person name="Bluhm B."/>
            <person name="Cannon C."/>
            <person name="Castanera R."/>
            <person name="Culley D."/>
            <person name="Daum C."/>
            <person name="Ezra D."/>
            <person name="Gonzalez J."/>
            <person name="Henrissat B."/>
            <person name="Kuo A."/>
            <person name="Liang C."/>
            <person name="Lipzen A."/>
            <person name="Lutzoni F."/>
            <person name="Magnuson J."/>
            <person name="Mondo S."/>
            <person name="Nolan M."/>
            <person name="Ohm R."/>
            <person name="Pangilinan J."/>
            <person name="Park H.-J."/>
            <person name="Ramirez L."/>
            <person name="Alfaro M."/>
            <person name="Sun H."/>
            <person name="Tritt A."/>
            <person name="Yoshinaga Y."/>
            <person name="Zwiers L.-H."/>
            <person name="Turgeon B."/>
            <person name="Goodwin S."/>
            <person name="Spatafora J."/>
            <person name="Crous P."/>
            <person name="Grigoriev I."/>
        </authorList>
    </citation>
    <scope>NUCLEOTIDE SEQUENCE</scope>
    <source>
        <strain evidence="2">CBS 123094</strain>
    </source>
</reference>
<evidence type="ECO:0000313" key="2">
    <source>
        <dbReference type="EMBL" id="KAF1994249.1"/>
    </source>
</evidence>
<gene>
    <name evidence="2" type="ORF">P154DRAFT_38488</name>
</gene>
<protein>
    <recommendedName>
        <fullName evidence="1">DUF7770 domain-containing protein</fullName>
    </recommendedName>
</protein>
<dbReference type="EMBL" id="ML977666">
    <property type="protein sequence ID" value="KAF1994249.1"/>
    <property type="molecule type" value="Genomic_DNA"/>
</dbReference>
<feature type="domain" description="DUF7770" evidence="1">
    <location>
        <begin position="22"/>
        <end position="153"/>
    </location>
</feature>
<proteinExistence type="predicted"/>
<dbReference type="AlphaFoldDB" id="A0A6A5VZZ7"/>
<dbReference type="Proteomes" id="UP000799779">
    <property type="component" value="Unassembled WGS sequence"/>
</dbReference>
<organism evidence="2 3">
    <name type="scientific">Amniculicola lignicola CBS 123094</name>
    <dbReference type="NCBI Taxonomy" id="1392246"/>
    <lineage>
        <taxon>Eukaryota</taxon>
        <taxon>Fungi</taxon>
        <taxon>Dikarya</taxon>
        <taxon>Ascomycota</taxon>
        <taxon>Pezizomycotina</taxon>
        <taxon>Dothideomycetes</taxon>
        <taxon>Pleosporomycetidae</taxon>
        <taxon>Pleosporales</taxon>
        <taxon>Amniculicolaceae</taxon>
        <taxon>Amniculicola</taxon>
    </lineage>
</organism>
<accession>A0A6A5VZZ7</accession>
<dbReference type="InterPro" id="IPR056672">
    <property type="entry name" value="DUF7770"/>
</dbReference>
<sequence>MMTDFGSDIRVVHLIQAVCHMYNDNYNHWSLNIQFKDNATNTTVAGSLRCHMTVDAETGDTIYGIVANAYAITNNCVLTVDFPPTSSNLPVGYISQVIRHNNLHRFEYSSEGSGCRHWIYLAIQHLEAAGYIAAGSAEQLWPYLHSFWHSAADNMGVMQPRSRPSKLIYGLSQ</sequence>
<evidence type="ECO:0000259" key="1">
    <source>
        <dbReference type="Pfam" id="PF24968"/>
    </source>
</evidence>
<dbReference type="Pfam" id="PF24968">
    <property type="entry name" value="DUF7770"/>
    <property type="match status" value="1"/>
</dbReference>
<keyword evidence="3" id="KW-1185">Reference proteome</keyword>